<dbReference type="AlphaFoldDB" id="A0A0M3HYZ7"/>
<reference evidence="2" key="1">
    <citation type="submission" date="2017-02" db="UniProtKB">
        <authorList>
            <consortium name="WormBaseParasite"/>
        </authorList>
    </citation>
    <scope>IDENTIFICATION</scope>
</reference>
<dbReference type="Proteomes" id="UP000036681">
    <property type="component" value="Unplaced"/>
</dbReference>
<accession>A0A0M3HYZ7</accession>
<protein>
    <submittedName>
        <fullName evidence="2">KOW domain-containing protein</fullName>
    </submittedName>
</protein>
<proteinExistence type="predicted"/>
<name>A0A0M3HYZ7_ASCLU</name>
<keyword evidence="1" id="KW-1185">Reference proteome</keyword>
<evidence type="ECO:0000313" key="1">
    <source>
        <dbReference type="Proteomes" id="UP000036681"/>
    </source>
</evidence>
<dbReference type="WBParaSite" id="ALUE_0000882801-mRNA-1">
    <property type="protein sequence ID" value="ALUE_0000882801-mRNA-1"/>
    <property type="gene ID" value="ALUE_0000882801"/>
</dbReference>
<sequence length="91" mass="10567">MTTHEGEQQPPVFPAHLSRYEVEFGKRVVIFHRGTGKQYHGLVVACNDRYVMVKISDADRNSYGVRRIQMNPHLSEVELFAQEDWHEAVRA</sequence>
<evidence type="ECO:0000313" key="2">
    <source>
        <dbReference type="WBParaSite" id="ALUE_0000882801-mRNA-1"/>
    </source>
</evidence>
<organism evidence="1 2">
    <name type="scientific">Ascaris lumbricoides</name>
    <name type="common">Giant roundworm</name>
    <dbReference type="NCBI Taxonomy" id="6252"/>
    <lineage>
        <taxon>Eukaryota</taxon>
        <taxon>Metazoa</taxon>
        <taxon>Ecdysozoa</taxon>
        <taxon>Nematoda</taxon>
        <taxon>Chromadorea</taxon>
        <taxon>Rhabditida</taxon>
        <taxon>Spirurina</taxon>
        <taxon>Ascaridomorpha</taxon>
        <taxon>Ascaridoidea</taxon>
        <taxon>Ascarididae</taxon>
        <taxon>Ascaris</taxon>
    </lineage>
</organism>